<keyword evidence="1" id="KW-0472">Membrane</keyword>
<feature type="transmembrane region" description="Helical" evidence="1">
    <location>
        <begin position="242"/>
        <end position="264"/>
    </location>
</feature>
<dbReference type="RefSeq" id="WP_010526454.1">
    <property type="nucleotide sequence ID" value="NZ_AFSL01000009.1"/>
</dbReference>
<evidence type="ECO:0000256" key="1">
    <source>
        <dbReference type="SAM" id="Phobius"/>
    </source>
</evidence>
<feature type="transmembrane region" description="Helical" evidence="1">
    <location>
        <begin position="76"/>
        <end position="95"/>
    </location>
</feature>
<accession>A0A1I2AM80</accession>
<keyword evidence="1" id="KW-1133">Transmembrane helix</keyword>
<keyword evidence="3" id="KW-0863">Zinc-finger</keyword>
<dbReference type="STRING" id="385682.SAMN05444380_11181"/>
<sequence>MKISCSVVQDLLPLYVERMTSEESNLLIEDHLTDCNKCRNILNSLKTNIIKSKPDAEASVPLKFIQKNIKNRQTKAVVFASLIVFLAMFVIFSYLTKPDYISYNDSGITISKIESQEVYANFSENVTSYSTIKYNTSDNLVVMEIKAWTSVWDKLLNKSTPSVLISTPDSKVDRVYYCDYSTKDDNMIVVYGIDPNTNGGITSLPRIVLGYYFMIALIASIIVGVVWFLLRKNHKAGNICKYLFFVPTSYLISHMLLTTSFISFSATRDFVMNLIASIAIYGISILGISLFKQYKLDRTK</sequence>
<feature type="transmembrane region" description="Helical" evidence="1">
    <location>
        <begin position="270"/>
        <end position="291"/>
    </location>
</feature>
<dbReference type="InterPro" id="IPR027383">
    <property type="entry name" value="Znf_put"/>
</dbReference>
<feature type="domain" description="Putative zinc-finger" evidence="2">
    <location>
        <begin position="5"/>
        <end position="39"/>
    </location>
</feature>
<proteinExistence type="predicted"/>
<keyword evidence="1" id="KW-0812">Transmembrane</keyword>
<dbReference type="EMBL" id="FONA01000011">
    <property type="protein sequence ID" value="SFE44000.1"/>
    <property type="molecule type" value="Genomic_DNA"/>
</dbReference>
<feature type="transmembrane region" description="Helical" evidence="1">
    <location>
        <begin position="209"/>
        <end position="230"/>
    </location>
</feature>
<name>A0A1I2AM80_9BACT</name>
<evidence type="ECO:0000259" key="2">
    <source>
        <dbReference type="Pfam" id="PF13490"/>
    </source>
</evidence>
<evidence type="ECO:0000313" key="3">
    <source>
        <dbReference type="EMBL" id="SFE44000.1"/>
    </source>
</evidence>
<dbReference type="AlphaFoldDB" id="A0A1I2AM80"/>
<dbReference type="Proteomes" id="UP000181976">
    <property type="component" value="Unassembled WGS sequence"/>
</dbReference>
<dbReference type="GO" id="GO:0008270">
    <property type="term" value="F:zinc ion binding"/>
    <property type="evidence" value="ECO:0007669"/>
    <property type="project" value="UniProtKB-KW"/>
</dbReference>
<dbReference type="eggNOG" id="ENOG502Z8WF">
    <property type="taxonomic scope" value="Bacteria"/>
</dbReference>
<evidence type="ECO:0000313" key="4">
    <source>
        <dbReference type="Proteomes" id="UP000181976"/>
    </source>
</evidence>
<reference evidence="3 4" key="1">
    <citation type="submission" date="2016-10" db="EMBL/GenBank/DDBJ databases">
        <authorList>
            <person name="de Groot N.N."/>
        </authorList>
    </citation>
    <scope>NUCLEOTIDE SEQUENCE [LARGE SCALE GENOMIC DNA]</scope>
    <source>
        <strain evidence="3 4">DSM 19012</strain>
    </source>
</reference>
<protein>
    <submittedName>
        <fullName evidence="3">Putative zinc-finger</fullName>
    </submittedName>
</protein>
<keyword evidence="3" id="KW-0479">Metal-binding</keyword>
<gene>
    <name evidence="3" type="ORF">SAMN05444380_11181</name>
</gene>
<keyword evidence="3" id="KW-0862">Zinc</keyword>
<dbReference type="OrthoDB" id="662215at2"/>
<keyword evidence="4" id="KW-1185">Reference proteome</keyword>
<organism evidence="3 4">
    <name type="scientific">Thermophagus xiamenensis</name>
    <dbReference type="NCBI Taxonomy" id="385682"/>
    <lineage>
        <taxon>Bacteria</taxon>
        <taxon>Pseudomonadati</taxon>
        <taxon>Bacteroidota</taxon>
        <taxon>Bacteroidia</taxon>
        <taxon>Marinilabiliales</taxon>
        <taxon>Marinilabiliaceae</taxon>
        <taxon>Thermophagus</taxon>
    </lineage>
</organism>
<dbReference type="Pfam" id="PF13490">
    <property type="entry name" value="zf-HC2"/>
    <property type="match status" value="1"/>
</dbReference>
<dbReference type="InParanoid" id="A0A1I2AM80"/>